<keyword evidence="3" id="KW-1185">Reference proteome</keyword>
<dbReference type="EMBL" id="CP022743">
    <property type="protein sequence ID" value="ASU36447.1"/>
    <property type="molecule type" value="Genomic_DNA"/>
</dbReference>
<dbReference type="InterPro" id="IPR036179">
    <property type="entry name" value="Ig-like_dom_sf"/>
</dbReference>
<evidence type="ECO:0000313" key="2">
    <source>
        <dbReference type="EMBL" id="ASU36447.1"/>
    </source>
</evidence>
<dbReference type="NCBIfam" id="TIGR04131">
    <property type="entry name" value="Bac_Flav_CTERM"/>
    <property type="match status" value="1"/>
</dbReference>
<reference evidence="2 3" key="1">
    <citation type="submission" date="2017-08" db="EMBL/GenBank/DDBJ databases">
        <title>Complete genome sequence of Mucilaginibacter sp. strain BJC16-A31.</title>
        <authorList>
            <consortium name="Henan University of Science and Technology"/>
            <person name="You X."/>
        </authorList>
    </citation>
    <scope>NUCLEOTIDE SEQUENCE [LARGE SCALE GENOMIC DNA]</scope>
    <source>
        <strain evidence="2 3">BJC16-A31</strain>
    </source>
</reference>
<dbReference type="InterPro" id="IPR013783">
    <property type="entry name" value="Ig-like_fold"/>
</dbReference>
<accession>A0A223P2W0</accession>
<dbReference type="InterPro" id="IPR003599">
    <property type="entry name" value="Ig_sub"/>
</dbReference>
<evidence type="ECO:0000259" key="1">
    <source>
        <dbReference type="SMART" id="SM00409"/>
    </source>
</evidence>
<dbReference type="Proteomes" id="UP000215002">
    <property type="component" value="Chromosome"/>
</dbReference>
<feature type="domain" description="Immunoglobulin" evidence="1">
    <location>
        <begin position="352"/>
        <end position="421"/>
    </location>
</feature>
<gene>
    <name evidence="2" type="ORF">MuYL_4562</name>
</gene>
<dbReference type="SMART" id="SM00409">
    <property type="entry name" value="IG"/>
    <property type="match status" value="2"/>
</dbReference>
<dbReference type="Gene3D" id="2.60.120.260">
    <property type="entry name" value="Galactose-binding domain-like"/>
    <property type="match status" value="1"/>
</dbReference>
<dbReference type="KEGG" id="muc:MuYL_4562"/>
<organism evidence="2 3">
    <name type="scientific">Mucilaginibacter xinganensis</name>
    <dbReference type="NCBI Taxonomy" id="1234841"/>
    <lineage>
        <taxon>Bacteria</taxon>
        <taxon>Pseudomonadati</taxon>
        <taxon>Bacteroidota</taxon>
        <taxon>Sphingobacteriia</taxon>
        <taxon>Sphingobacteriales</taxon>
        <taxon>Sphingobacteriaceae</taxon>
        <taxon>Mucilaginibacter</taxon>
    </lineage>
</organism>
<feature type="domain" description="Immunoglobulin" evidence="1">
    <location>
        <begin position="507"/>
        <end position="579"/>
    </location>
</feature>
<dbReference type="Pfam" id="PF13585">
    <property type="entry name" value="CHU_C"/>
    <property type="match status" value="1"/>
</dbReference>
<dbReference type="AlphaFoldDB" id="A0A223P2W0"/>
<protein>
    <recommendedName>
        <fullName evidence="1">Immunoglobulin domain-containing protein</fullName>
    </recommendedName>
</protein>
<proteinExistence type="predicted"/>
<dbReference type="Gene3D" id="2.60.40.10">
    <property type="entry name" value="Immunoglobulins"/>
    <property type="match status" value="1"/>
</dbReference>
<evidence type="ECO:0000313" key="3">
    <source>
        <dbReference type="Proteomes" id="UP000215002"/>
    </source>
</evidence>
<sequence>MGLCNYTTFEFKPIPGVIFLLMRPIWLKLFFLVTGMAFALQGLAQVCTGSLGDPVINQDFGSGTGQGTGLGTGVTNYNFVGNDCPDDGSYTIASHTDGCFANTWHALGTDHTGNPNGYMMIVNASNNPGLFYTQKADAGQLCPNTTYEFAAYIVNLILPSACGGASTRPNITFSIETTTGEVLKTYNTGDIVPTDDVKWKQYGTFFTTPANVTSVIVKMINNAPGGCGNDLALDDITFRACGPLIQSGFGTSTGQPSQELCEGQTATYTLKASVTGNNPVLQWQVNTNGSGWTDIGGANTNAYFPSFNNAIKGVYQYRLGVSNGSDISSVNCRVYSPPLTVNVIPLPVVRPIDPQIFCEGNQLTLTATGGVTYVWSGPNLASTTQNPLVINNVTRANEGIYTVVATSDRGCSAAPVHVQVKIAPKIVAGISNNIAVCAGEGTQLSASGGLYYKWTPSTGLDHDDIPNPVARPLETTTYNVDVSNDGCNDDSKTVTVTVRQNPVADGGGNKNIFQGQSVKLNGIIKGDEITNVYWTPATALDNPNLLTPTASPADDITYTLHIVSQNCGTVSSNVFVRVYKKITVPNAFSPNNDGVNDTWNIEALITYPESSIMVFNRYGQKVYQSTGYAKAWDGKYNGAVLPGGTYYYIIDLKNNTPKRSGWVYILR</sequence>
<dbReference type="InterPro" id="IPR026341">
    <property type="entry name" value="T9SS_type_B"/>
</dbReference>
<name>A0A223P2W0_9SPHI</name>
<dbReference type="SUPFAM" id="SSF48726">
    <property type="entry name" value="Immunoglobulin"/>
    <property type="match status" value="1"/>
</dbReference>